<dbReference type="EMBL" id="NEVV01000001">
    <property type="protein sequence ID" value="OZI82014.1"/>
    <property type="molecule type" value="Genomic_DNA"/>
</dbReference>
<gene>
    <name evidence="1" type="ORF">CAL23_10045</name>
</gene>
<organism evidence="1 2">
    <name type="scientific">Bordetella genomosp. 6</name>
    <dbReference type="NCBI Taxonomy" id="463024"/>
    <lineage>
        <taxon>Bacteria</taxon>
        <taxon>Pseudomonadati</taxon>
        <taxon>Pseudomonadota</taxon>
        <taxon>Betaproteobacteria</taxon>
        <taxon>Burkholderiales</taxon>
        <taxon>Alcaligenaceae</taxon>
        <taxon>Bordetella</taxon>
    </lineage>
</organism>
<reference evidence="1 2" key="1">
    <citation type="submission" date="2017-05" db="EMBL/GenBank/DDBJ databases">
        <title>Complete and WGS of Bordetella genogroups.</title>
        <authorList>
            <person name="Spilker T."/>
            <person name="Lipuma J."/>
        </authorList>
    </citation>
    <scope>NUCLEOTIDE SEQUENCE [LARGE SCALE GENOMIC DNA]</scope>
    <source>
        <strain evidence="1 2">AU3139</strain>
    </source>
</reference>
<dbReference type="Pfam" id="PF02585">
    <property type="entry name" value="PIG-L"/>
    <property type="match status" value="1"/>
</dbReference>
<dbReference type="Proteomes" id="UP000216524">
    <property type="component" value="Unassembled WGS sequence"/>
</dbReference>
<dbReference type="SUPFAM" id="SSF102588">
    <property type="entry name" value="LmbE-like"/>
    <property type="match status" value="1"/>
</dbReference>
<sequence>MPRCSACAVSRGGAGASPLMRAGCVMDQRLLVVSPHFDDAVLSCGGLLAATPGAMVLTVFSGVPSVAAALPDWDRRCGFERADQAMQARQAEDRDALTQLGASGLGLGLLDSQYPGSEAMLARLPSVLAAAVQSVRPGALLIPLGLFHEDHVRVADAALAVRGLFDGCDWLAYEEALYRRKRGAVQARLTQLHGRNVYATPVALPGDARDASKTRAVAAYRSQLQALGVVPGQGDDAAPERYWRLSWPGAALP</sequence>
<proteinExistence type="predicted"/>
<accession>A0ABX4FIT1</accession>
<dbReference type="InterPro" id="IPR003737">
    <property type="entry name" value="GlcNAc_PI_deacetylase-related"/>
</dbReference>
<keyword evidence="2" id="KW-1185">Reference proteome</keyword>
<dbReference type="Gene3D" id="3.40.50.10320">
    <property type="entry name" value="LmbE-like"/>
    <property type="match status" value="1"/>
</dbReference>
<comment type="caution">
    <text evidence="1">The sequence shown here is derived from an EMBL/GenBank/DDBJ whole genome shotgun (WGS) entry which is preliminary data.</text>
</comment>
<name>A0ABX4FIT1_9BORD</name>
<evidence type="ECO:0008006" key="3">
    <source>
        <dbReference type="Google" id="ProtNLM"/>
    </source>
</evidence>
<evidence type="ECO:0000313" key="1">
    <source>
        <dbReference type="EMBL" id="OZI82014.1"/>
    </source>
</evidence>
<protein>
    <recommendedName>
        <fullName evidence="3">PIG-L family deacetylase</fullName>
    </recommendedName>
</protein>
<dbReference type="InterPro" id="IPR024078">
    <property type="entry name" value="LmbE-like_dom_sf"/>
</dbReference>
<evidence type="ECO:0000313" key="2">
    <source>
        <dbReference type="Proteomes" id="UP000216524"/>
    </source>
</evidence>